<dbReference type="GO" id="GO:0003700">
    <property type="term" value="F:DNA-binding transcription factor activity"/>
    <property type="evidence" value="ECO:0007669"/>
    <property type="project" value="InterPro"/>
</dbReference>
<dbReference type="OrthoDB" id="9814833at2"/>
<dbReference type="PANTHER" id="PTHR30204:SF90">
    <property type="entry name" value="HTH-TYPE TRANSCRIPTIONAL ACTIVATOR MTA"/>
    <property type="match status" value="1"/>
</dbReference>
<dbReference type="SMART" id="SM00422">
    <property type="entry name" value="HTH_MERR"/>
    <property type="match status" value="1"/>
</dbReference>
<protein>
    <submittedName>
        <fullName evidence="6">MerR family transcriptional regulator</fullName>
    </submittedName>
</protein>
<evidence type="ECO:0000256" key="3">
    <source>
        <dbReference type="ARBA" id="ARBA00023159"/>
    </source>
</evidence>
<dbReference type="PRINTS" id="PR00040">
    <property type="entry name" value="HTHMERR"/>
</dbReference>
<organism evidence="6 7">
    <name type="scientific">Paenibacillus beijingensis</name>
    <dbReference type="NCBI Taxonomy" id="1126833"/>
    <lineage>
        <taxon>Bacteria</taxon>
        <taxon>Bacillati</taxon>
        <taxon>Bacillota</taxon>
        <taxon>Bacilli</taxon>
        <taxon>Bacillales</taxon>
        <taxon>Paenibacillaceae</taxon>
        <taxon>Paenibacillus</taxon>
    </lineage>
</organism>
<evidence type="ECO:0000256" key="1">
    <source>
        <dbReference type="ARBA" id="ARBA00023015"/>
    </source>
</evidence>
<dbReference type="PANTHER" id="PTHR30204">
    <property type="entry name" value="REDOX-CYCLING DRUG-SENSING TRANSCRIPTIONAL ACTIVATOR SOXR"/>
    <property type="match status" value="1"/>
</dbReference>
<dbReference type="InterPro" id="IPR036244">
    <property type="entry name" value="TipA-like_antibiotic-bd"/>
</dbReference>
<keyword evidence="3" id="KW-0010">Activator</keyword>
<dbReference type="CDD" id="cd01106">
    <property type="entry name" value="HTH_TipAL-Mta"/>
    <property type="match status" value="1"/>
</dbReference>
<dbReference type="InterPro" id="IPR047057">
    <property type="entry name" value="MerR_fam"/>
</dbReference>
<keyword evidence="7" id="KW-1185">Reference proteome</keyword>
<dbReference type="PATRIC" id="fig|1126833.4.peg.3077"/>
<dbReference type="HOGENOM" id="CLU_060077_0_6_9"/>
<dbReference type="PROSITE" id="PS50937">
    <property type="entry name" value="HTH_MERR_2"/>
    <property type="match status" value="1"/>
</dbReference>
<dbReference type="Pfam" id="PF07739">
    <property type="entry name" value="TipAS"/>
    <property type="match status" value="1"/>
</dbReference>
<dbReference type="SUPFAM" id="SSF89082">
    <property type="entry name" value="Antibiotic binding domain of TipA-like multidrug resistance regulators"/>
    <property type="match status" value="1"/>
</dbReference>
<evidence type="ECO:0000256" key="2">
    <source>
        <dbReference type="ARBA" id="ARBA00023125"/>
    </source>
</evidence>
<dbReference type="KEGG" id="pbj:VN24_14085"/>
<dbReference type="STRING" id="1126833.VN24_14085"/>
<dbReference type="SUPFAM" id="SSF46955">
    <property type="entry name" value="Putative DNA-binding domain"/>
    <property type="match status" value="1"/>
</dbReference>
<dbReference type="InterPro" id="IPR012925">
    <property type="entry name" value="TipAS_dom"/>
</dbReference>
<gene>
    <name evidence="6" type="ORF">VN24_14085</name>
</gene>
<name>A0A0D5NJD7_9BACL</name>
<evidence type="ECO:0000256" key="4">
    <source>
        <dbReference type="ARBA" id="ARBA00023163"/>
    </source>
</evidence>
<dbReference type="Gene3D" id="1.10.490.50">
    <property type="entry name" value="Antibiotic binding domain of TipA-like multidrug resistance regulators"/>
    <property type="match status" value="1"/>
</dbReference>
<evidence type="ECO:0000313" key="7">
    <source>
        <dbReference type="Proteomes" id="UP000032633"/>
    </source>
</evidence>
<dbReference type="Proteomes" id="UP000032633">
    <property type="component" value="Chromosome"/>
</dbReference>
<dbReference type="RefSeq" id="WP_045670918.1">
    <property type="nucleotide sequence ID" value="NZ_CP011058.1"/>
</dbReference>
<evidence type="ECO:0000313" key="6">
    <source>
        <dbReference type="EMBL" id="AJY75489.1"/>
    </source>
</evidence>
<dbReference type="GO" id="GO:0003677">
    <property type="term" value="F:DNA binding"/>
    <property type="evidence" value="ECO:0007669"/>
    <property type="project" value="UniProtKB-KW"/>
</dbReference>
<proteinExistence type="predicted"/>
<dbReference type="InterPro" id="IPR000551">
    <property type="entry name" value="MerR-type_HTH_dom"/>
</dbReference>
<reference evidence="6 7" key="1">
    <citation type="journal article" date="2015" name="J. Biotechnol.">
        <title>Complete genome sequence of Paenibacillus beijingensis 7188(T) (=DSM 24997(T)), a novel rhizobacterium from jujube garden soil.</title>
        <authorList>
            <person name="Kwak Y."/>
            <person name="Shin J.H."/>
        </authorList>
    </citation>
    <scope>NUCLEOTIDE SEQUENCE [LARGE SCALE GENOMIC DNA]</scope>
    <source>
        <strain evidence="6 7">DSM 24997</strain>
    </source>
</reference>
<dbReference type="Gene3D" id="1.10.1660.10">
    <property type="match status" value="1"/>
</dbReference>
<keyword evidence="4" id="KW-0804">Transcription</keyword>
<dbReference type="InterPro" id="IPR009061">
    <property type="entry name" value="DNA-bd_dom_put_sf"/>
</dbReference>
<sequence>MYKVKQVAELAGISVRTLHHYDDIGLLKPAEVGENGYRLYKDEDLERLQQILFFRELDVPLQEIAAMLDRPDYDRKCTLLTHKTLLTEKKNRLERLIRSVDQTIRSIEGGEAMSKQEMFEPFDMKKIEEHQKKYEAETEQRWGHTDAYKESQRRTASYKEEDWKRIKESGDDIYRRLIAAMPKGAADEETQRIIAEHRQYISDNFYECSLEIYRGLGEMYVNDPRFTKNIDKYEPGLAAFFREAIHVYCDGMERK</sequence>
<dbReference type="EMBL" id="CP011058">
    <property type="protein sequence ID" value="AJY75489.1"/>
    <property type="molecule type" value="Genomic_DNA"/>
</dbReference>
<keyword evidence="1" id="KW-0805">Transcription regulation</keyword>
<feature type="domain" description="HTH merR-type" evidence="5">
    <location>
        <begin position="1"/>
        <end position="70"/>
    </location>
</feature>
<evidence type="ECO:0000259" key="5">
    <source>
        <dbReference type="PROSITE" id="PS50937"/>
    </source>
</evidence>
<dbReference type="Pfam" id="PF13411">
    <property type="entry name" value="MerR_1"/>
    <property type="match status" value="1"/>
</dbReference>
<dbReference type="AlphaFoldDB" id="A0A0D5NJD7"/>
<reference evidence="7" key="2">
    <citation type="submission" date="2015-03" db="EMBL/GenBank/DDBJ databases">
        <title>Genome sequence of Paenibacillus beijingensis strain DSM 24997T.</title>
        <authorList>
            <person name="Kwak Y."/>
            <person name="Shin J.-H."/>
        </authorList>
    </citation>
    <scope>NUCLEOTIDE SEQUENCE [LARGE SCALE GENOMIC DNA]</scope>
    <source>
        <strain evidence="7">DSM 24997</strain>
    </source>
</reference>
<accession>A0A0D5NJD7</accession>
<keyword evidence="2" id="KW-0238">DNA-binding</keyword>